<name>A0A3M6UUB2_POCDA</name>
<dbReference type="InterPro" id="IPR036179">
    <property type="entry name" value="Ig-like_dom_sf"/>
</dbReference>
<keyword evidence="2" id="KW-1185">Reference proteome</keyword>
<evidence type="ECO:0000313" key="2">
    <source>
        <dbReference type="Proteomes" id="UP000275408"/>
    </source>
</evidence>
<dbReference type="InterPro" id="IPR013783">
    <property type="entry name" value="Ig-like_fold"/>
</dbReference>
<proteinExistence type="predicted"/>
<dbReference type="Proteomes" id="UP000275408">
    <property type="component" value="Unassembled WGS sequence"/>
</dbReference>
<sequence>MAMLMVAEAEGADENIGYLTDTKNQISSNFSSWDRFVIERPATLMICNVTASDTKTYTLAVEMDSAKRTQSTVDLAVLDQTKGTSQRCPSPIAEDDNVVLHCNAIGNPVPSIARIKARSRTILSYNKTLIFRSITRSESGGYE</sequence>
<reference evidence="1 2" key="1">
    <citation type="journal article" date="2018" name="Sci. Rep.">
        <title>Comparative analysis of the Pocillopora damicornis genome highlights role of immune system in coral evolution.</title>
        <authorList>
            <person name="Cunning R."/>
            <person name="Bay R.A."/>
            <person name="Gillette P."/>
            <person name="Baker A.C."/>
            <person name="Traylor-Knowles N."/>
        </authorList>
    </citation>
    <scope>NUCLEOTIDE SEQUENCE [LARGE SCALE GENOMIC DNA]</scope>
    <source>
        <strain evidence="1">RSMAS</strain>
        <tissue evidence="1">Whole animal</tissue>
    </source>
</reference>
<dbReference type="EMBL" id="RCHS01000726">
    <property type="protein sequence ID" value="RMX57154.1"/>
    <property type="molecule type" value="Genomic_DNA"/>
</dbReference>
<organism evidence="1 2">
    <name type="scientific">Pocillopora damicornis</name>
    <name type="common">Cauliflower coral</name>
    <name type="synonym">Millepora damicornis</name>
    <dbReference type="NCBI Taxonomy" id="46731"/>
    <lineage>
        <taxon>Eukaryota</taxon>
        <taxon>Metazoa</taxon>
        <taxon>Cnidaria</taxon>
        <taxon>Anthozoa</taxon>
        <taxon>Hexacorallia</taxon>
        <taxon>Scleractinia</taxon>
        <taxon>Astrocoeniina</taxon>
        <taxon>Pocilloporidae</taxon>
        <taxon>Pocillopora</taxon>
    </lineage>
</organism>
<dbReference type="Gene3D" id="2.60.40.10">
    <property type="entry name" value="Immunoglobulins"/>
    <property type="match status" value="2"/>
</dbReference>
<gene>
    <name evidence="1" type="ORF">pdam_00025213</name>
</gene>
<accession>A0A3M6UUB2</accession>
<protein>
    <submittedName>
        <fullName evidence="1">Uncharacterized protein</fullName>
    </submittedName>
</protein>
<dbReference type="SUPFAM" id="SSF48726">
    <property type="entry name" value="Immunoglobulin"/>
    <property type="match status" value="2"/>
</dbReference>
<comment type="caution">
    <text evidence="1">The sequence shown here is derived from an EMBL/GenBank/DDBJ whole genome shotgun (WGS) entry which is preliminary data.</text>
</comment>
<dbReference type="AlphaFoldDB" id="A0A3M6UUB2"/>
<evidence type="ECO:0000313" key="1">
    <source>
        <dbReference type="EMBL" id="RMX57154.1"/>
    </source>
</evidence>